<dbReference type="EMBL" id="CAJNOM010000054">
    <property type="protein sequence ID" value="CAF0935294.1"/>
    <property type="molecule type" value="Genomic_DNA"/>
</dbReference>
<accession>A0A815JKU2</accession>
<dbReference type="Proteomes" id="UP000663877">
    <property type="component" value="Unassembled WGS sequence"/>
</dbReference>
<proteinExistence type="predicted"/>
<organism evidence="4 6">
    <name type="scientific">Adineta steineri</name>
    <dbReference type="NCBI Taxonomy" id="433720"/>
    <lineage>
        <taxon>Eukaryota</taxon>
        <taxon>Metazoa</taxon>
        <taxon>Spiralia</taxon>
        <taxon>Gnathifera</taxon>
        <taxon>Rotifera</taxon>
        <taxon>Eurotatoria</taxon>
        <taxon>Bdelloidea</taxon>
        <taxon>Adinetida</taxon>
        <taxon>Adinetidae</taxon>
        <taxon>Adineta</taxon>
    </lineage>
</organism>
<sequence>MDQSNRISPQSVNSDISEIQPTQSTRSRGCIRSKLTWIIFTIVIIAGISIPTAIILTKKGNVVETNLTTIITTTGKGSTTLMLTTIKSSTTTTTAEPGSTTTQAVCQSDATAITFDDIPSANPREAELPINYAGLTWTNGYYINITTSPKSGYRHAVASGIYVGWSRDPMTMQTLSANSTMTFVSCIMAAGWSNSTKVKITGYYSNTQLNTTTYSLNTYTKTSVVLNWSGINKVIFTPSGSGDIDYGMDNLCIIF</sequence>
<dbReference type="OrthoDB" id="10045734at2759"/>
<keyword evidence="2" id="KW-0812">Transmembrane</keyword>
<evidence type="ECO:0000313" key="6">
    <source>
        <dbReference type="Proteomes" id="UP000663877"/>
    </source>
</evidence>
<evidence type="ECO:0000313" key="3">
    <source>
        <dbReference type="EMBL" id="CAF0935294.1"/>
    </source>
</evidence>
<keyword evidence="2" id="KW-0472">Membrane</keyword>
<keyword evidence="5" id="KW-1185">Reference proteome</keyword>
<keyword evidence="2" id="KW-1133">Transmembrane helix</keyword>
<feature type="transmembrane region" description="Helical" evidence="2">
    <location>
        <begin position="35"/>
        <end position="56"/>
    </location>
</feature>
<evidence type="ECO:0000256" key="2">
    <source>
        <dbReference type="SAM" id="Phobius"/>
    </source>
</evidence>
<protein>
    <submittedName>
        <fullName evidence="4">Uncharacterized protein</fullName>
    </submittedName>
</protein>
<evidence type="ECO:0000256" key="1">
    <source>
        <dbReference type="SAM" id="MobiDB-lite"/>
    </source>
</evidence>
<reference evidence="4" key="1">
    <citation type="submission" date="2021-02" db="EMBL/GenBank/DDBJ databases">
        <authorList>
            <person name="Nowell W R."/>
        </authorList>
    </citation>
    <scope>NUCLEOTIDE SEQUENCE</scope>
</reference>
<dbReference type="EMBL" id="CAJNOI010001109">
    <property type="protein sequence ID" value="CAF1383430.1"/>
    <property type="molecule type" value="Genomic_DNA"/>
</dbReference>
<evidence type="ECO:0000313" key="4">
    <source>
        <dbReference type="EMBL" id="CAF1383430.1"/>
    </source>
</evidence>
<feature type="region of interest" description="Disordered" evidence="1">
    <location>
        <begin position="1"/>
        <end position="23"/>
    </location>
</feature>
<name>A0A815JKU2_9BILA</name>
<evidence type="ECO:0000313" key="5">
    <source>
        <dbReference type="Proteomes" id="UP000663832"/>
    </source>
</evidence>
<dbReference type="AlphaFoldDB" id="A0A815JKU2"/>
<dbReference type="Proteomes" id="UP000663832">
    <property type="component" value="Unassembled WGS sequence"/>
</dbReference>
<gene>
    <name evidence="4" type="ORF">BJG266_LOCUS36703</name>
    <name evidence="3" type="ORF">QVE165_LOCUS11339</name>
</gene>
<comment type="caution">
    <text evidence="4">The sequence shown here is derived from an EMBL/GenBank/DDBJ whole genome shotgun (WGS) entry which is preliminary data.</text>
</comment>